<proteinExistence type="predicted"/>
<evidence type="ECO:0008006" key="4">
    <source>
        <dbReference type="Google" id="ProtNLM"/>
    </source>
</evidence>
<dbReference type="RefSeq" id="XP_066925883.1">
    <property type="nucleotide sequence ID" value="XM_067069782.1"/>
</dbReference>
<name>A0A7M5WXX8_9CNID</name>
<dbReference type="AlphaFoldDB" id="A0A7M5WXX8"/>
<dbReference type="Proteomes" id="UP000594262">
    <property type="component" value="Unplaced"/>
</dbReference>
<keyword evidence="3" id="KW-1185">Reference proteome</keyword>
<evidence type="ECO:0000313" key="3">
    <source>
        <dbReference type="Proteomes" id="UP000594262"/>
    </source>
</evidence>
<dbReference type="EnsemblMetazoa" id="CLYHEMT014393.1">
    <property type="protein sequence ID" value="CLYHEMP014393.1"/>
    <property type="gene ID" value="CLYHEMG014393"/>
</dbReference>
<dbReference type="GeneID" id="136813271"/>
<accession>A0A7M5WXX8</accession>
<reference evidence="2" key="1">
    <citation type="submission" date="2021-01" db="UniProtKB">
        <authorList>
            <consortium name="EnsemblMetazoa"/>
        </authorList>
    </citation>
    <scope>IDENTIFICATION</scope>
</reference>
<keyword evidence="1" id="KW-0732">Signal</keyword>
<sequence length="238" mass="27937">MENMDHFKTIIWLYCVWCSLTLVKSNVIRVPKNCDKSSFVKSFVVTGTALTHNAYKNLRNTCKTYQPKCEHTAAKNFWLTLAHNPAQKKIIFILELENLFPQECWGYVLQISQLSSKTETRYFNFTTNDSLQTKKNLFTTVDISYGEEYNFQFTPLPTGRPLVINARAPTICELDVLVQIYDLLHKSKIFKKCSKPGYMARLRIAKRICLLHPTDKTKRREYVARKLMERKCRFELRT</sequence>
<organism evidence="2 3">
    <name type="scientific">Clytia hemisphaerica</name>
    <dbReference type="NCBI Taxonomy" id="252671"/>
    <lineage>
        <taxon>Eukaryota</taxon>
        <taxon>Metazoa</taxon>
        <taxon>Cnidaria</taxon>
        <taxon>Hydrozoa</taxon>
        <taxon>Hydroidolina</taxon>
        <taxon>Leptothecata</taxon>
        <taxon>Obeliida</taxon>
        <taxon>Clytiidae</taxon>
        <taxon>Clytia</taxon>
    </lineage>
</organism>
<protein>
    <recommendedName>
        <fullName evidence="4">Cnidarian restricted protein</fullName>
    </recommendedName>
</protein>
<evidence type="ECO:0000313" key="2">
    <source>
        <dbReference type="EnsemblMetazoa" id="CLYHEMP014393.1"/>
    </source>
</evidence>
<feature type="chain" id="PRO_5029471184" description="Cnidarian restricted protein" evidence="1">
    <location>
        <begin position="26"/>
        <end position="238"/>
    </location>
</feature>
<evidence type="ECO:0000256" key="1">
    <source>
        <dbReference type="SAM" id="SignalP"/>
    </source>
</evidence>
<feature type="signal peptide" evidence="1">
    <location>
        <begin position="1"/>
        <end position="25"/>
    </location>
</feature>